<protein>
    <submittedName>
        <fullName evidence="1">Rv3235 family protein</fullName>
    </submittedName>
</protein>
<dbReference type="InterPro" id="IPR045596">
    <property type="entry name" value="DUF6459"/>
</dbReference>
<reference evidence="1 2" key="1">
    <citation type="submission" date="2021-11" db="EMBL/GenBank/DDBJ databases">
        <title>Draft genome sequence of Actinomycetospora sp. SF1 isolated from the rhizosphere soil.</title>
        <authorList>
            <person name="Duangmal K."/>
            <person name="Chantavorakit T."/>
        </authorList>
    </citation>
    <scope>NUCLEOTIDE SEQUENCE [LARGE SCALE GENOMIC DNA]</scope>
    <source>
        <strain evidence="1 2">TBRC 5722</strain>
    </source>
</reference>
<dbReference type="RefSeq" id="WP_230739529.1">
    <property type="nucleotide sequence ID" value="NZ_JAJNDB010000008.1"/>
</dbReference>
<comment type="caution">
    <text evidence="1">The sequence shown here is derived from an EMBL/GenBank/DDBJ whole genome shotgun (WGS) entry which is preliminary data.</text>
</comment>
<keyword evidence="2" id="KW-1185">Reference proteome</keyword>
<dbReference type="EMBL" id="JAJNDB010000008">
    <property type="protein sequence ID" value="MCD2197466.1"/>
    <property type="molecule type" value="Genomic_DNA"/>
</dbReference>
<organism evidence="1 2">
    <name type="scientific">Actinomycetospora endophytica</name>
    <dbReference type="NCBI Taxonomy" id="2291215"/>
    <lineage>
        <taxon>Bacteria</taxon>
        <taxon>Bacillati</taxon>
        <taxon>Actinomycetota</taxon>
        <taxon>Actinomycetes</taxon>
        <taxon>Pseudonocardiales</taxon>
        <taxon>Pseudonocardiaceae</taxon>
        <taxon>Actinomycetospora</taxon>
    </lineage>
</organism>
<sequence length="149" mass="15458">MRALTAVLAEQRGSLEERSGVGDSATPDAASGPGWDAALEAACAQVGPLAVGLLTAVAEVLDRRRPPAHLMRLCPAPLVERVRAGVARSREFPQGARVRGLRLCPVVGASGVAVEVAAALCGQGRARAAAARFELDATRTWRVTELAVL</sequence>
<dbReference type="Pfam" id="PF20060">
    <property type="entry name" value="DUF6459"/>
    <property type="match status" value="1"/>
</dbReference>
<proteinExistence type="predicted"/>
<accession>A0ABS8PGT3</accession>
<dbReference type="Proteomes" id="UP001199469">
    <property type="component" value="Unassembled WGS sequence"/>
</dbReference>
<evidence type="ECO:0000313" key="1">
    <source>
        <dbReference type="EMBL" id="MCD2197466.1"/>
    </source>
</evidence>
<name>A0ABS8PGT3_9PSEU</name>
<gene>
    <name evidence="1" type="ORF">LQ327_29255</name>
</gene>
<evidence type="ECO:0000313" key="2">
    <source>
        <dbReference type="Proteomes" id="UP001199469"/>
    </source>
</evidence>